<dbReference type="PANTHER" id="PTHR30627:SF2">
    <property type="entry name" value="PEPTIDOGLYCAN D,D-TRANSPEPTIDASE MRDA"/>
    <property type="match status" value="1"/>
</dbReference>
<dbReference type="NCBIfam" id="TIGR03423">
    <property type="entry name" value="pbp2_mrdA"/>
    <property type="match status" value="1"/>
</dbReference>
<evidence type="ECO:0000313" key="18">
    <source>
        <dbReference type="Proteomes" id="UP001199296"/>
    </source>
</evidence>
<keyword evidence="9" id="KW-0133">Cell shape</keyword>
<dbReference type="EC" id="3.4.16.4" evidence="17"/>
<comment type="similarity">
    <text evidence="3">Belongs to the transpeptidase family.</text>
</comment>
<keyword evidence="11 14" id="KW-1133">Transmembrane helix</keyword>
<keyword evidence="8 17" id="KW-0378">Hydrolase</keyword>
<keyword evidence="10" id="KW-0573">Peptidoglycan synthesis</keyword>
<dbReference type="Gene3D" id="3.30.1390.30">
    <property type="entry name" value="Penicillin-binding protein 2a, domain 3"/>
    <property type="match status" value="1"/>
</dbReference>
<organism evidence="17 18">
    <name type="scientific">Halanaerobium polyolivorans</name>
    <dbReference type="NCBI Taxonomy" id="2886943"/>
    <lineage>
        <taxon>Bacteria</taxon>
        <taxon>Bacillati</taxon>
        <taxon>Bacillota</taxon>
        <taxon>Clostridia</taxon>
        <taxon>Halanaerobiales</taxon>
        <taxon>Halanaerobiaceae</taxon>
        <taxon>Halanaerobium</taxon>
    </lineage>
</organism>
<dbReference type="GO" id="GO:0071972">
    <property type="term" value="F:peptidoglycan L,D-transpeptidase activity"/>
    <property type="evidence" value="ECO:0007669"/>
    <property type="project" value="TreeGrafter"/>
</dbReference>
<gene>
    <name evidence="17" type="primary">mrdA</name>
    <name evidence="17" type="ORF">LJ207_02690</name>
</gene>
<keyword evidence="18" id="KW-1185">Reference proteome</keyword>
<protein>
    <submittedName>
        <fullName evidence="17">Penicillin-binding protein 2</fullName>
        <ecNumber evidence="17">3.4.16.4</ecNumber>
    </submittedName>
</protein>
<keyword evidence="12 14" id="KW-0472">Membrane</keyword>
<keyword evidence="5" id="KW-0997">Cell inner membrane</keyword>
<dbReference type="RefSeq" id="WP_229343846.1">
    <property type="nucleotide sequence ID" value="NZ_JAJFAT010000002.1"/>
</dbReference>
<comment type="subcellular location">
    <subcellularLocation>
        <location evidence="2">Cell membrane</location>
    </subcellularLocation>
    <subcellularLocation>
        <location evidence="1">Membrane</location>
        <topology evidence="1">Single-pass membrane protein</topology>
    </subcellularLocation>
</comment>
<proteinExistence type="inferred from homology"/>
<evidence type="ECO:0000256" key="11">
    <source>
        <dbReference type="ARBA" id="ARBA00022989"/>
    </source>
</evidence>
<name>A0AAW4X001_9FIRM</name>
<dbReference type="GO" id="GO:0009252">
    <property type="term" value="P:peptidoglycan biosynthetic process"/>
    <property type="evidence" value="ECO:0007669"/>
    <property type="project" value="UniProtKB-KW"/>
</dbReference>
<evidence type="ECO:0000256" key="2">
    <source>
        <dbReference type="ARBA" id="ARBA00004236"/>
    </source>
</evidence>
<dbReference type="GO" id="GO:0006508">
    <property type="term" value="P:proteolysis"/>
    <property type="evidence" value="ECO:0007669"/>
    <property type="project" value="UniProtKB-KW"/>
</dbReference>
<dbReference type="InterPro" id="IPR036138">
    <property type="entry name" value="PBP_dimer_sf"/>
</dbReference>
<keyword evidence="17" id="KW-0121">Carboxypeptidase</keyword>
<evidence type="ECO:0000256" key="4">
    <source>
        <dbReference type="ARBA" id="ARBA00022475"/>
    </source>
</evidence>
<feature type="domain" description="Penicillin-binding protein transpeptidase" evidence="15">
    <location>
        <begin position="274"/>
        <end position="604"/>
    </location>
</feature>
<evidence type="ECO:0000256" key="1">
    <source>
        <dbReference type="ARBA" id="ARBA00004167"/>
    </source>
</evidence>
<dbReference type="GO" id="GO:0008658">
    <property type="term" value="F:penicillin binding"/>
    <property type="evidence" value="ECO:0007669"/>
    <property type="project" value="InterPro"/>
</dbReference>
<dbReference type="Pfam" id="PF03717">
    <property type="entry name" value="PBP_dimer"/>
    <property type="match status" value="1"/>
</dbReference>
<evidence type="ECO:0000256" key="8">
    <source>
        <dbReference type="ARBA" id="ARBA00022801"/>
    </source>
</evidence>
<evidence type="ECO:0000256" key="13">
    <source>
        <dbReference type="ARBA" id="ARBA00023316"/>
    </source>
</evidence>
<evidence type="ECO:0000256" key="9">
    <source>
        <dbReference type="ARBA" id="ARBA00022960"/>
    </source>
</evidence>
<comment type="caution">
    <text evidence="17">The sequence shown here is derived from an EMBL/GenBank/DDBJ whole genome shotgun (WGS) entry which is preliminary data.</text>
</comment>
<keyword evidence="13" id="KW-0961">Cell wall biogenesis/degradation</keyword>
<evidence type="ECO:0000256" key="5">
    <source>
        <dbReference type="ARBA" id="ARBA00022519"/>
    </source>
</evidence>
<keyword evidence="7 14" id="KW-0812">Transmembrane</keyword>
<dbReference type="Gene3D" id="3.40.710.10">
    <property type="entry name" value="DD-peptidase/beta-lactamase superfamily"/>
    <property type="match status" value="1"/>
</dbReference>
<dbReference type="EMBL" id="JAJFAT010000002">
    <property type="protein sequence ID" value="MCC3144226.1"/>
    <property type="molecule type" value="Genomic_DNA"/>
</dbReference>
<dbReference type="SUPFAM" id="SSF56519">
    <property type="entry name" value="Penicillin binding protein dimerisation domain"/>
    <property type="match status" value="1"/>
</dbReference>
<dbReference type="AlphaFoldDB" id="A0AAW4X001"/>
<dbReference type="InterPro" id="IPR012338">
    <property type="entry name" value="Beta-lactam/transpept-like"/>
</dbReference>
<dbReference type="Pfam" id="PF00905">
    <property type="entry name" value="Transpeptidase"/>
    <property type="match status" value="1"/>
</dbReference>
<sequence length="615" mass="69215">MDRLKILRIIILVIFIILISRAAYLQIINGDYFFRLSEGNRISVRPINAPRGKIIDSQGKVIVSNRLTYNLYLMRNEIPPGESSEEILAELSEISGIDYQRLINNYQNTDVKSVIEPILLARHLSKEEMVVIVENNDLLPGIIVQEASLRDYIYPENMVHTTGYIGEINRNELISFNELGYNYRAGDFVGKSGLERQYEFYLAGQEGAEQIEVDNRGQKKQTLGIRKPIAGNDLTLNIDFELQLSLEEILKENFDRLRLEAEDDEERIKPTAAAAIVMDVNSGAILASSSIPNYDLNLFAKGISSSDYQKLSNDPLRPMLDRTVMSDYPTGSIFKLITGAAAMEELGVRADSSFYDSSGRFYIPNWSRPFRNWLDRGEGQLDFVKAMARSNNIVFYELGHELYKEYRGDKLAEYARKFGLDQKTGIDLPSERSGLVPDDQWKRETFNEPWYPGDAVNLSIGQSNLLTTPMQIAQLFSVFANEGILYKPQLADKITSPEGEVVLDIEPYIKADLRSEINDSTFAALNQGLYDVVNKSYGTASHHFLNFPIEVAGKTGTAQTSRALTNHAWFGAFAPYEDPQISVVVLLENGGSSSFSVPIARDIIANYFGVDEEDE</sequence>
<keyword evidence="4" id="KW-1003">Cell membrane</keyword>
<evidence type="ECO:0000259" key="16">
    <source>
        <dbReference type="Pfam" id="PF03717"/>
    </source>
</evidence>
<evidence type="ECO:0000256" key="3">
    <source>
        <dbReference type="ARBA" id="ARBA00007171"/>
    </source>
</evidence>
<evidence type="ECO:0000313" key="17">
    <source>
        <dbReference type="EMBL" id="MCC3144226.1"/>
    </source>
</evidence>
<dbReference type="Proteomes" id="UP001199296">
    <property type="component" value="Unassembled WGS sequence"/>
</dbReference>
<dbReference type="GO" id="GO:0008360">
    <property type="term" value="P:regulation of cell shape"/>
    <property type="evidence" value="ECO:0007669"/>
    <property type="project" value="UniProtKB-KW"/>
</dbReference>
<feature type="domain" description="Penicillin-binding protein dimerisation" evidence="16">
    <location>
        <begin position="46"/>
        <end position="220"/>
    </location>
</feature>
<evidence type="ECO:0000259" key="15">
    <source>
        <dbReference type="Pfam" id="PF00905"/>
    </source>
</evidence>
<keyword evidence="6" id="KW-0645">Protease</keyword>
<accession>A0AAW4X001</accession>
<dbReference type="InterPro" id="IPR017790">
    <property type="entry name" value="Penicillin-binding_protein_2"/>
</dbReference>
<dbReference type="InterPro" id="IPR005311">
    <property type="entry name" value="PBP_dimer"/>
</dbReference>
<evidence type="ECO:0000256" key="12">
    <source>
        <dbReference type="ARBA" id="ARBA00023136"/>
    </source>
</evidence>
<dbReference type="GO" id="GO:0071555">
    <property type="term" value="P:cell wall organization"/>
    <property type="evidence" value="ECO:0007669"/>
    <property type="project" value="UniProtKB-KW"/>
</dbReference>
<feature type="transmembrane region" description="Helical" evidence="14">
    <location>
        <begin position="7"/>
        <end position="27"/>
    </location>
</feature>
<dbReference type="GO" id="GO:0005886">
    <property type="term" value="C:plasma membrane"/>
    <property type="evidence" value="ECO:0007669"/>
    <property type="project" value="UniProtKB-SubCell"/>
</dbReference>
<evidence type="ECO:0000256" key="10">
    <source>
        <dbReference type="ARBA" id="ARBA00022984"/>
    </source>
</evidence>
<dbReference type="Gene3D" id="3.90.1310.10">
    <property type="entry name" value="Penicillin-binding protein 2a (Domain 2)"/>
    <property type="match status" value="1"/>
</dbReference>
<evidence type="ECO:0000256" key="14">
    <source>
        <dbReference type="SAM" id="Phobius"/>
    </source>
</evidence>
<evidence type="ECO:0000256" key="6">
    <source>
        <dbReference type="ARBA" id="ARBA00022670"/>
    </source>
</evidence>
<dbReference type="SUPFAM" id="SSF56601">
    <property type="entry name" value="beta-lactamase/transpeptidase-like"/>
    <property type="match status" value="1"/>
</dbReference>
<dbReference type="InterPro" id="IPR050515">
    <property type="entry name" value="Beta-lactam/transpept"/>
</dbReference>
<evidence type="ECO:0000256" key="7">
    <source>
        <dbReference type="ARBA" id="ARBA00022692"/>
    </source>
</evidence>
<dbReference type="GO" id="GO:0009002">
    <property type="term" value="F:serine-type D-Ala-D-Ala carboxypeptidase activity"/>
    <property type="evidence" value="ECO:0007669"/>
    <property type="project" value="UniProtKB-EC"/>
</dbReference>
<reference evidence="17 18" key="1">
    <citation type="submission" date="2021-10" db="EMBL/GenBank/DDBJ databases">
        <authorList>
            <person name="Grouzdev D.S."/>
            <person name="Pantiukh K.S."/>
            <person name="Krutkina M.S."/>
        </authorList>
    </citation>
    <scope>NUCLEOTIDE SEQUENCE [LARGE SCALE GENOMIC DNA]</scope>
    <source>
        <strain evidence="17 18">Z-7514</strain>
    </source>
</reference>
<dbReference type="InterPro" id="IPR001460">
    <property type="entry name" value="PCN-bd_Tpept"/>
</dbReference>
<dbReference type="PANTHER" id="PTHR30627">
    <property type="entry name" value="PEPTIDOGLYCAN D,D-TRANSPEPTIDASE"/>
    <property type="match status" value="1"/>
</dbReference>